<dbReference type="OrthoDB" id="9781560at2"/>
<comment type="function">
    <text evidence="2">CRISPR (clustered regularly interspaced short palindromic repeat) is an adaptive immune system that provides protection against mobile genetic elements (viruses, transposable elements and conjugative plasmids). CRISPR clusters contain spacers, sequences complementary to antecedent mobile elements, and target invading nucleic acids. CRISPR clusters are transcribed and processed into CRISPR RNA (crRNA).</text>
</comment>
<name>A0A656D4P9_KRYT1</name>
<dbReference type="AlphaFoldDB" id="A0A656D4P9"/>
<gene>
    <name evidence="3" type="ORF">JGI24_00364</name>
</gene>
<dbReference type="GO" id="GO:0051607">
    <property type="term" value="P:defense response to virus"/>
    <property type="evidence" value="ECO:0007669"/>
    <property type="project" value="UniProtKB-KW"/>
</dbReference>
<protein>
    <submittedName>
        <fullName evidence="3">CRISPR-associated protein Cst2</fullName>
    </submittedName>
</protein>
<dbReference type="RefSeq" id="WP_072149840.1">
    <property type="nucleotide sequence ID" value="NZ_CZVU01000009.1"/>
</dbReference>
<organism evidence="3 4">
    <name type="scientific">Kryptobacter tengchongensis</name>
    <dbReference type="NCBI Taxonomy" id="1643429"/>
    <lineage>
        <taxon>Bacteria</taxon>
        <taxon>Pseudomonadati</taxon>
        <taxon>Candidatus Kryptoniota</taxon>
        <taxon>Candidatus Kryptobacter</taxon>
    </lineage>
</organism>
<dbReference type="NCBIfam" id="TIGR02585">
    <property type="entry name" value="cas_Cst2_DevR"/>
    <property type="match status" value="1"/>
</dbReference>
<evidence type="ECO:0000313" key="4">
    <source>
        <dbReference type="Proteomes" id="UP000243065"/>
    </source>
</evidence>
<keyword evidence="4" id="KW-1185">Reference proteome</keyword>
<dbReference type="Proteomes" id="UP000243065">
    <property type="component" value="Unassembled WGS sequence"/>
</dbReference>
<keyword evidence="1" id="KW-0051">Antiviral defense</keyword>
<evidence type="ECO:0000256" key="2">
    <source>
        <dbReference type="ARBA" id="ARBA00025626"/>
    </source>
</evidence>
<proteinExistence type="predicted"/>
<dbReference type="InterPro" id="IPR010154">
    <property type="entry name" value="CRISPR-assoc_Cas7/Cst2/DevR"/>
</dbReference>
<evidence type="ECO:0000256" key="1">
    <source>
        <dbReference type="ARBA" id="ARBA00023118"/>
    </source>
</evidence>
<dbReference type="NCBIfam" id="TIGR01875">
    <property type="entry name" value="cas_MJ0381"/>
    <property type="match status" value="1"/>
</dbReference>
<reference evidence="3 4" key="1">
    <citation type="submission" date="2015-11" db="EMBL/GenBank/DDBJ databases">
        <authorList>
            <person name="Varghese N."/>
        </authorList>
    </citation>
    <scope>NUCLEOTIDE SEQUENCE [LARGE SCALE GENOMIC DNA]</scope>
    <source>
        <strain evidence="3 4">JGI-24</strain>
    </source>
</reference>
<dbReference type="Pfam" id="PF01905">
    <property type="entry name" value="DevR"/>
    <property type="match status" value="1"/>
</dbReference>
<sequence length="314" mass="36425">MNRPSLTITYIVKAFPCNYDEGYGNVSVAKKVHRGSGETYLFTSRQALRYSLVNWLVEHKIWKYADLTVQREEKSEDTAEAKTTETAKKTVIQYNSEQLKRDLPEEADLFGYMITIGKQRAITRAAIAKLTHLISLEPWYGDQELLTNKNFADRLKRNPDMANIETGYNYYKYTLSVDLDKVGEDDNFNHHLPKDEKIRRVCDLIEATKFLFRDIRGRREDLKPLFVIGGVFPIKSPFFHNSVNIEFKGSKPYITWEGINQVLETMINEKNKVNDFTFKGIQKGEFGDDFGINESPFEALDKIKEEIVKAYNEE</sequence>
<evidence type="ECO:0000313" key="3">
    <source>
        <dbReference type="EMBL" id="CUS97946.1"/>
    </source>
</evidence>
<dbReference type="EMBL" id="CZVU01000009">
    <property type="protein sequence ID" value="CUS97946.1"/>
    <property type="molecule type" value="Genomic_DNA"/>
</dbReference>
<accession>A0A656D4P9</accession>
<dbReference type="InterPro" id="IPR013414">
    <property type="entry name" value="Cas7/Cst2/DevR_sub_I-B/Tneap"/>
</dbReference>